<reference evidence="2" key="2">
    <citation type="submission" date="2020-11" db="EMBL/GenBank/DDBJ databases">
        <authorList>
            <person name="McCartney M.A."/>
            <person name="Auch B."/>
            <person name="Kono T."/>
            <person name="Mallez S."/>
            <person name="Becker A."/>
            <person name="Gohl D.M."/>
            <person name="Silverstein K.A.T."/>
            <person name="Koren S."/>
            <person name="Bechman K.B."/>
            <person name="Herman A."/>
            <person name="Abrahante J.E."/>
            <person name="Garbe J."/>
        </authorList>
    </citation>
    <scope>NUCLEOTIDE SEQUENCE</scope>
    <source>
        <strain evidence="2">Duluth1</strain>
        <tissue evidence="2">Whole animal</tissue>
    </source>
</reference>
<dbReference type="AlphaFoldDB" id="A0A9D4M3Q5"/>
<dbReference type="SUPFAM" id="SSF56436">
    <property type="entry name" value="C-type lectin-like"/>
    <property type="match status" value="1"/>
</dbReference>
<feature type="domain" description="C-type lectin" evidence="1">
    <location>
        <begin position="4"/>
        <end position="91"/>
    </location>
</feature>
<dbReference type="InterPro" id="IPR001304">
    <property type="entry name" value="C-type_lectin-like"/>
</dbReference>
<reference evidence="2" key="1">
    <citation type="journal article" date="2019" name="bioRxiv">
        <title>The Genome of the Zebra Mussel, Dreissena polymorpha: A Resource for Invasive Species Research.</title>
        <authorList>
            <person name="McCartney M.A."/>
            <person name="Auch B."/>
            <person name="Kono T."/>
            <person name="Mallez S."/>
            <person name="Zhang Y."/>
            <person name="Obille A."/>
            <person name="Becker A."/>
            <person name="Abrahante J.E."/>
            <person name="Garbe J."/>
            <person name="Badalamenti J.P."/>
            <person name="Herman A."/>
            <person name="Mangelson H."/>
            <person name="Liachko I."/>
            <person name="Sullivan S."/>
            <person name="Sone E.D."/>
            <person name="Koren S."/>
            <person name="Silverstein K.A.T."/>
            <person name="Beckman K.B."/>
            <person name="Gohl D.M."/>
        </authorList>
    </citation>
    <scope>NUCLEOTIDE SEQUENCE</scope>
    <source>
        <strain evidence="2">Duluth1</strain>
        <tissue evidence="2">Whole animal</tissue>
    </source>
</reference>
<dbReference type="InterPro" id="IPR016187">
    <property type="entry name" value="CTDL_fold"/>
</dbReference>
<dbReference type="Proteomes" id="UP000828390">
    <property type="component" value="Unassembled WGS sequence"/>
</dbReference>
<accession>A0A9D4M3Q5</accession>
<organism evidence="2 3">
    <name type="scientific">Dreissena polymorpha</name>
    <name type="common">Zebra mussel</name>
    <name type="synonym">Mytilus polymorpha</name>
    <dbReference type="NCBI Taxonomy" id="45954"/>
    <lineage>
        <taxon>Eukaryota</taxon>
        <taxon>Metazoa</taxon>
        <taxon>Spiralia</taxon>
        <taxon>Lophotrochozoa</taxon>
        <taxon>Mollusca</taxon>
        <taxon>Bivalvia</taxon>
        <taxon>Autobranchia</taxon>
        <taxon>Heteroconchia</taxon>
        <taxon>Euheterodonta</taxon>
        <taxon>Imparidentia</taxon>
        <taxon>Neoheterodontei</taxon>
        <taxon>Myida</taxon>
        <taxon>Dreissenoidea</taxon>
        <taxon>Dreissenidae</taxon>
        <taxon>Dreissena</taxon>
    </lineage>
</organism>
<protein>
    <recommendedName>
        <fullName evidence="1">C-type lectin domain-containing protein</fullName>
    </recommendedName>
</protein>
<dbReference type="PROSITE" id="PS50041">
    <property type="entry name" value="C_TYPE_LECTIN_2"/>
    <property type="match status" value="1"/>
</dbReference>
<dbReference type="Pfam" id="PF00059">
    <property type="entry name" value="Lectin_C"/>
    <property type="match status" value="1"/>
</dbReference>
<evidence type="ECO:0000259" key="1">
    <source>
        <dbReference type="PROSITE" id="PS50041"/>
    </source>
</evidence>
<comment type="caution">
    <text evidence="2">The sequence shown here is derived from an EMBL/GenBank/DDBJ whole genome shotgun (WGS) entry which is preliminary data.</text>
</comment>
<sequence length="105" mass="11700">MFVSWNEAQKYCIDIGGCLAGNNSNMAELNLAVSNEIQQTSGPAYWTGARKLDGLGWIWLNGDNVSITPIIDESDARCTHVWDGNFHDIACGGKKIWQYCICEVW</sequence>
<dbReference type="CDD" id="cd00037">
    <property type="entry name" value="CLECT"/>
    <property type="match status" value="1"/>
</dbReference>
<gene>
    <name evidence="2" type="ORF">DPMN_032187</name>
</gene>
<dbReference type="InterPro" id="IPR016186">
    <property type="entry name" value="C-type_lectin-like/link_sf"/>
</dbReference>
<dbReference type="EMBL" id="JAIWYP010000002">
    <property type="protein sequence ID" value="KAH3869031.1"/>
    <property type="molecule type" value="Genomic_DNA"/>
</dbReference>
<dbReference type="Gene3D" id="3.10.100.10">
    <property type="entry name" value="Mannose-Binding Protein A, subunit A"/>
    <property type="match status" value="1"/>
</dbReference>
<evidence type="ECO:0000313" key="3">
    <source>
        <dbReference type="Proteomes" id="UP000828390"/>
    </source>
</evidence>
<keyword evidence="3" id="KW-1185">Reference proteome</keyword>
<name>A0A9D4M3Q5_DREPO</name>
<evidence type="ECO:0000313" key="2">
    <source>
        <dbReference type="EMBL" id="KAH3869031.1"/>
    </source>
</evidence>
<proteinExistence type="predicted"/>